<accession>A0ABV7J9I0</accession>
<keyword evidence="3" id="KW-1185">Reference proteome</keyword>
<evidence type="ECO:0000259" key="1">
    <source>
        <dbReference type="Pfam" id="PF14238"/>
    </source>
</evidence>
<organism evidence="2 3">
    <name type="scientific">Marinicella sediminis</name>
    <dbReference type="NCBI Taxonomy" id="1792834"/>
    <lineage>
        <taxon>Bacteria</taxon>
        <taxon>Pseudomonadati</taxon>
        <taxon>Pseudomonadota</taxon>
        <taxon>Gammaproteobacteria</taxon>
        <taxon>Lysobacterales</taxon>
        <taxon>Marinicellaceae</taxon>
        <taxon>Marinicella</taxon>
    </lineage>
</organism>
<reference evidence="3" key="1">
    <citation type="journal article" date="2019" name="Int. J. Syst. Evol. Microbiol.">
        <title>The Global Catalogue of Microorganisms (GCM) 10K type strain sequencing project: providing services to taxonomists for standard genome sequencing and annotation.</title>
        <authorList>
            <consortium name="The Broad Institute Genomics Platform"/>
            <consortium name="The Broad Institute Genome Sequencing Center for Infectious Disease"/>
            <person name="Wu L."/>
            <person name="Ma J."/>
        </authorList>
    </citation>
    <scope>NUCLEOTIDE SEQUENCE [LARGE SCALE GENOMIC DNA]</scope>
    <source>
        <strain evidence="3">KCTC 42953</strain>
    </source>
</reference>
<sequence length="322" mass="36209">MVNNMKVLLGILIVVAGFAYFVIQQQSPDQAAEHSALVPEWQSQPEAVSQISRVVLSQNGETMELTKAQDHWILNGGFYANMEPLFSLLQSMKNARIVEVKTANPENHQRLDLADDDLRVSLYKGDELVKAVQLGKAGTAGTQFVRMAEEDQTYLVEGLKPVVFNEDSWTLKTVLNIPAEQINAVQIRPHEDKPFKVTRNPEDNQWDIQPLDEQEQLKDGVSPEVLSQGLTRLMIESAEQVDVSALTPVVTLDYALVDGSSIQLNVYQQADDYQLNISGSQWSHYEPWLMTIAEYKFTALNKTLSDFTELKTEPLTIEEEGE</sequence>
<evidence type="ECO:0000313" key="2">
    <source>
        <dbReference type="EMBL" id="MFC3193525.1"/>
    </source>
</evidence>
<dbReference type="EMBL" id="JBHRTS010000002">
    <property type="protein sequence ID" value="MFC3193525.1"/>
    <property type="molecule type" value="Genomic_DNA"/>
</dbReference>
<protein>
    <submittedName>
        <fullName evidence="2">DUF4340 domain-containing protein</fullName>
    </submittedName>
</protein>
<evidence type="ECO:0000313" key="3">
    <source>
        <dbReference type="Proteomes" id="UP001595533"/>
    </source>
</evidence>
<dbReference type="Pfam" id="PF14238">
    <property type="entry name" value="DUF4340"/>
    <property type="match status" value="1"/>
</dbReference>
<gene>
    <name evidence="2" type="ORF">ACFODZ_04610</name>
</gene>
<proteinExistence type="predicted"/>
<name>A0ABV7J9I0_9GAMM</name>
<dbReference type="Proteomes" id="UP001595533">
    <property type="component" value="Unassembled WGS sequence"/>
</dbReference>
<feature type="domain" description="DUF4340" evidence="1">
    <location>
        <begin position="77"/>
        <end position="239"/>
    </location>
</feature>
<dbReference type="RefSeq" id="WP_077410362.1">
    <property type="nucleotide sequence ID" value="NZ_JBHRTS010000002.1"/>
</dbReference>
<dbReference type="InterPro" id="IPR025641">
    <property type="entry name" value="DUF4340"/>
</dbReference>
<comment type="caution">
    <text evidence="2">The sequence shown here is derived from an EMBL/GenBank/DDBJ whole genome shotgun (WGS) entry which is preliminary data.</text>
</comment>